<evidence type="ECO:0000256" key="2">
    <source>
        <dbReference type="ARBA" id="ARBA00022573"/>
    </source>
</evidence>
<dbReference type="eggNOG" id="COG2243">
    <property type="taxonomic scope" value="Bacteria"/>
</dbReference>
<dbReference type="InterPro" id="IPR035996">
    <property type="entry name" value="4pyrrol_Methylase_sf"/>
</dbReference>
<evidence type="ECO:0000313" key="8">
    <source>
        <dbReference type="EMBL" id="ADP71710.1"/>
    </source>
</evidence>
<dbReference type="GO" id="GO:0032259">
    <property type="term" value="P:methylation"/>
    <property type="evidence" value="ECO:0007669"/>
    <property type="project" value="UniProtKB-KW"/>
</dbReference>
<reference evidence="9" key="1">
    <citation type="journal article" date="2011" name="J. Bacteriol.">
        <title>Genome sequences of eight morphologically diverse alphaproteobacteria.</title>
        <authorList>
            <consortium name="US DOE Joint Genome Institute"/>
            <person name="Brown P.J."/>
            <person name="Kysela D.T."/>
            <person name="Buechlein A."/>
            <person name="Hemmerich C."/>
            <person name="Brun Y.V."/>
        </authorList>
    </citation>
    <scope>NUCLEOTIDE SEQUENCE [LARGE SCALE GENOMIC DNA]</scope>
    <source>
        <strain evidence="9">ATCC 17100 / ATH 3.1.1 / DSM 162 / LMG 4299</strain>
    </source>
</reference>
<dbReference type="STRING" id="648757.Rvan_2495"/>
<dbReference type="PIRSF" id="PIRSF036525">
    <property type="entry name" value="CobF"/>
    <property type="match status" value="1"/>
</dbReference>
<evidence type="ECO:0000259" key="7">
    <source>
        <dbReference type="Pfam" id="PF00590"/>
    </source>
</evidence>
<evidence type="ECO:0000256" key="5">
    <source>
        <dbReference type="ARBA" id="ARBA00022691"/>
    </source>
</evidence>
<evidence type="ECO:0000256" key="4">
    <source>
        <dbReference type="ARBA" id="ARBA00022679"/>
    </source>
</evidence>
<sequence length="258" mass="28819">MRKILVIGIGAGNPDYLTVQAIEALNRADVFFIPDKGTEKAALRLFREEVCARFIREPRFREVVVPIPRRAETPDYRANVDEWHAAIEASYERLFAEALGPDETGAFLVWGDPAVYDSTLRLLDRLLAKGVAFEHEVIPGIGAIQALAAQHKIPLNRIAEPVLITTGRRLGEDFPRHPGSVVVMLDGTVSFTRVPEPETVEIYWGAYLGTKDEILVAGRLSEVCGEIERLRAEAREKHGWIMDTYLMRRVGGASEQAE</sequence>
<dbReference type="Gene3D" id="3.30.950.10">
    <property type="entry name" value="Methyltransferase, Cobalt-precorrin-4 Transmethylase, Domain 2"/>
    <property type="match status" value="1"/>
</dbReference>
<dbReference type="GO" id="GO:0043819">
    <property type="term" value="F:precorrin-6A synthase (deacetylating) activity"/>
    <property type="evidence" value="ECO:0007669"/>
    <property type="project" value="UniProtKB-EC"/>
</dbReference>
<dbReference type="EC" id="2.1.1.152" evidence="6"/>
<dbReference type="EMBL" id="CP002292">
    <property type="protein sequence ID" value="ADP71710.1"/>
    <property type="molecule type" value="Genomic_DNA"/>
</dbReference>
<dbReference type="NCBIfam" id="TIGR02434">
    <property type="entry name" value="CobF"/>
    <property type="match status" value="1"/>
</dbReference>
<feature type="domain" description="Tetrapyrrole methylase" evidence="7">
    <location>
        <begin position="3"/>
        <end position="223"/>
    </location>
</feature>
<dbReference type="PANTHER" id="PTHR43467:SF1">
    <property type="entry name" value="PRECORRIN-6A SYNTHASE [DEACETYLATING]"/>
    <property type="match status" value="1"/>
</dbReference>
<keyword evidence="4 6" id="KW-0808">Transferase</keyword>
<organism evidence="8 9">
    <name type="scientific">Rhodomicrobium vannielii (strain ATCC 17100 / DSM 162 / LMG 4299 / NCIMB 10020 / ATH 3.1.1)</name>
    <dbReference type="NCBI Taxonomy" id="648757"/>
    <lineage>
        <taxon>Bacteria</taxon>
        <taxon>Pseudomonadati</taxon>
        <taxon>Pseudomonadota</taxon>
        <taxon>Alphaproteobacteria</taxon>
        <taxon>Hyphomicrobiales</taxon>
        <taxon>Hyphomicrobiaceae</taxon>
        <taxon>Rhodomicrobium</taxon>
    </lineage>
</organism>
<dbReference type="Proteomes" id="UP000001399">
    <property type="component" value="Chromosome"/>
</dbReference>
<keyword evidence="2" id="KW-0169">Cobalamin biosynthesis</keyword>
<dbReference type="GO" id="GO:0009236">
    <property type="term" value="P:cobalamin biosynthetic process"/>
    <property type="evidence" value="ECO:0007669"/>
    <property type="project" value="UniProtKB-KW"/>
</dbReference>
<name>E3I645_RHOVT</name>
<dbReference type="AlphaFoldDB" id="E3I645"/>
<dbReference type="Pfam" id="PF00590">
    <property type="entry name" value="TP_methylase"/>
    <property type="match status" value="1"/>
</dbReference>
<accession>E3I645</accession>
<dbReference type="InterPro" id="IPR012797">
    <property type="entry name" value="CobF"/>
</dbReference>
<evidence type="ECO:0000256" key="1">
    <source>
        <dbReference type="ARBA" id="ARBA00004953"/>
    </source>
</evidence>
<evidence type="ECO:0000313" key="9">
    <source>
        <dbReference type="Proteomes" id="UP000001399"/>
    </source>
</evidence>
<dbReference type="PANTHER" id="PTHR43467">
    <property type="entry name" value="COBALT-PRECORRIN-2 C(20)-METHYLTRANSFERASE"/>
    <property type="match status" value="1"/>
</dbReference>
<dbReference type="Gene3D" id="3.40.1010.10">
    <property type="entry name" value="Cobalt-precorrin-4 Transmethylase, Domain 1"/>
    <property type="match status" value="1"/>
</dbReference>
<dbReference type="RefSeq" id="WP_013420088.1">
    <property type="nucleotide sequence ID" value="NC_014664.1"/>
</dbReference>
<dbReference type="InterPro" id="IPR000878">
    <property type="entry name" value="4pyrrol_Mease"/>
</dbReference>
<protein>
    <recommendedName>
        <fullName evidence="6">Precorrin-6A synthase [deacetylating]</fullName>
        <ecNumber evidence="6">2.1.1.152</ecNumber>
    </recommendedName>
</protein>
<dbReference type="OrthoDB" id="9787471at2"/>
<comment type="function">
    <text evidence="6">Catalyzes the methylation of C-1 in precorrin-5 and the subsequent extrusion of acetic acid from the resulting intermediate to form cobalt-precorrin-6A.</text>
</comment>
<keyword evidence="3 6" id="KW-0489">Methyltransferase</keyword>
<proteinExistence type="predicted"/>
<dbReference type="InterPro" id="IPR014776">
    <property type="entry name" value="4pyrrole_Mease_sub2"/>
</dbReference>
<evidence type="ECO:0000256" key="3">
    <source>
        <dbReference type="ARBA" id="ARBA00022603"/>
    </source>
</evidence>
<evidence type="ECO:0000256" key="6">
    <source>
        <dbReference type="PIRNR" id="PIRNR036525"/>
    </source>
</evidence>
<dbReference type="HOGENOM" id="CLU_098653_0_0_5"/>
<comment type="catalytic activity">
    <reaction evidence="6">
        <text>precorrin-5 + S-adenosyl-L-methionine + H2O = precorrin-6A + acetate + S-adenosyl-L-homocysteine + 2 H(+)</text>
        <dbReference type="Rhea" id="RHEA:18261"/>
        <dbReference type="ChEBI" id="CHEBI:15377"/>
        <dbReference type="ChEBI" id="CHEBI:15378"/>
        <dbReference type="ChEBI" id="CHEBI:30089"/>
        <dbReference type="ChEBI" id="CHEBI:57856"/>
        <dbReference type="ChEBI" id="CHEBI:59789"/>
        <dbReference type="ChEBI" id="CHEBI:77871"/>
        <dbReference type="ChEBI" id="CHEBI:77872"/>
        <dbReference type="EC" id="2.1.1.152"/>
    </reaction>
</comment>
<gene>
    <name evidence="8" type="ordered locus">Rvan_2495</name>
</gene>
<dbReference type="CDD" id="cd11643">
    <property type="entry name" value="Precorrin-6A-synthase"/>
    <property type="match status" value="1"/>
</dbReference>
<keyword evidence="9" id="KW-1185">Reference proteome</keyword>
<comment type="pathway">
    <text evidence="1">Cofactor biosynthesis; adenosylcobalamin biosynthesis.</text>
</comment>
<dbReference type="InterPro" id="IPR014777">
    <property type="entry name" value="4pyrrole_Mease_sub1"/>
</dbReference>
<dbReference type="SUPFAM" id="SSF53790">
    <property type="entry name" value="Tetrapyrrole methylase"/>
    <property type="match status" value="1"/>
</dbReference>
<keyword evidence="5 6" id="KW-0949">S-adenosyl-L-methionine</keyword>
<dbReference type="KEGG" id="rva:Rvan_2495"/>